<evidence type="ECO:0000256" key="1">
    <source>
        <dbReference type="SAM" id="SignalP"/>
    </source>
</evidence>
<dbReference type="RefSeq" id="WP_198578080.1">
    <property type="nucleotide sequence ID" value="NZ_JADWOX010000019.1"/>
</dbReference>
<feature type="domain" description="DUF4440" evidence="2">
    <location>
        <begin position="28"/>
        <end position="135"/>
    </location>
</feature>
<evidence type="ECO:0000259" key="2">
    <source>
        <dbReference type="Pfam" id="PF14534"/>
    </source>
</evidence>
<gene>
    <name evidence="3" type="ORF">I4Q42_21165</name>
</gene>
<protein>
    <submittedName>
        <fullName evidence="3">SgcJ/EcaC family oxidoreductase</fullName>
    </submittedName>
</protein>
<keyword evidence="1" id="KW-0732">Signal</keyword>
<comment type="caution">
    <text evidence="3">The sequence shown here is derived from an EMBL/GenBank/DDBJ whole genome shotgun (WGS) entry which is preliminary data.</text>
</comment>
<dbReference type="Pfam" id="PF14534">
    <property type="entry name" value="DUF4440"/>
    <property type="match status" value="1"/>
</dbReference>
<dbReference type="SUPFAM" id="SSF54427">
    <property type="entry name" value="NTF2-like"/>
    <property type="match status" value="1"/>
</dbReference>
<dbReference type="InterPro" id="IPR011944">
    <property type="entry name" value="Steroid_delta5-4_isomerase"/>
</dbReference>
<feature type="signal peptide" evidence="1">
    <location>
        <begin position="1"/>
        <end position="20"/>
    </location>
</feature>
<evidence type="ECO:0000313" key="3">
    <source>
        <dbReference type="EMBL" id="MBI1686186.1"/>
    </source>
</evidence>
<feature type="chain" id="PRO_5047210725" evidence="1">
    <location>
        <begin position="21"/>
        <end position="147"/>
    </location>
</feature>
<organism evidence="3 4">
    <name type="scientific">Caulobacter hibisci</name>
    <dbReference type="NCBI Taxonomy" id="2035993"/>
    <lineage>
        <taxon>Bacteria</taxon>
        <taxon>Pseudomonadati</taxon>
        <taxon>Pseudomonadota</taxon>
        <taxon>Alphaproteobacteria</taxon>
        <taxon>Caulobacterales</taxon>
        <taxon>Caulobacteraceae</taxon>
        <taxon>Caulobacter</taxon>
    </lineage>
</organism>
<dbReference type="NCBIfam" id="TIGR02246">
    <property type="entry name" value="SgcJ/EcaC family oxidoreductase"/>
    <property type="match status" value="1"/>
</dbReference>
<dbReference type="EMBL" id="JADWOX010000019">
    <property type="protein sequence ID" value="MBI1686186.1"/>
    <property type="molecule type" value="Genomic_DNA"/>
</dbReference>
<dbReference type="InterPro" id="IPR032710">
    <property type="entry name" value="NTF2-like_dom_sf"/>
</dbReference>
<accession>A0ABS0T2S3</accession>
<dbReference type="Gene3D" id="3.10.450.50">
    <property type="match status" value="1"/>
</dbReference>
<keyword evidence="4" id="KW-1185">Reference proteome</keyword>
<reference evidence="3 4" key="1">
    <citation type="submission" date="2020-11" db="EMBL/GenBank/DDBJ databases">
        <title>genome sequence of strain KACC 18849.</title>
        <authorList>
            <person name="Gao J."/>
            <person name="Zhang X."/>
        </authorList>
    </citation>
    <scope>NUCLEOTIDE SEQUENCE [LARGE SCALE GENOMIC DNA]</scope>
    <source>
        <strain evidence="3 4">KACC 18849</strain>
    </source>
</reference>
<proteinExistence type="predicted"/>
<name>A0ABS0T2S3_9CAUL</name>
<sequence length="147" mass="15997">MRGLIPLAMLLSLSPVLAHAAGPEALPDRFIAAWNAHDPKAFEQLYQVDAVWVPIAEERTEGREAIVSEFAKVHVGGWAAKTTITKKDAPEVHLLRPDVATIFFHMDFLKDGAPVPGLQRALILVATAKDGDWKIAAGQLTKESPAR</sequence>
<evidence type="ECO:0000313" key="4">
    <source>
        <dbReference type="Proteomes" id="UP000639859"/>
    </source>
</evidence>
<dbReference type="Proteomes" id="UP000639859">
    <property type="component" value="Unassembled WGS sequence"/>
</dbReference>
<dbReference type="InterPro" id="IPR027843">
    <property type="entry name" value="DUF4440"/>
</dbReference>